<dbReference type="AlphaFoldDB" id="A0A378Q2L4"/>
<protein>
    <submittedName>
        <fullName evidence="2">Superfamily II helicase and inactivated derivatives</fullName>
    </submittedName>
</protein>
<dbReference type="Pfam" id="PF06048">
    <property type="entry name" value="DUF927"/>
    <property type="match status" value="1"/>
</dbReference>
<keyword evidence="2" id="KW-0547">Nucleotide-binding</keyword>
<name>A0A378Q2L4_MORBO</name>
<sequence>MSEINTIGELISTYTPATTDQINAIYQGMGELSPTSFVWIDDDINAIKTANNLGMIVKNPKGQAVNLAILKPSKPYLLNHREKVGAGVFGDLGAECAYLVDDLFTALDLSFALKEMGERFCVLMAFGNIDKVAKTFCKTHRLILPIGKHQADELQNKIGTLPNVEIHACLDPVENTIERLKGNDTDTQIIKELDYPYLGGHFVIKDGKLFYTKLDSKTDHTTETFLSNALYIDGQTRDKTSGNWGKLLRFTDPDGTQKTWAMPNDLLMGDGREYLRPLASMGLVIGTTAKAKALLTAYIQFHPCTDKLLCVDNVGWHGTAYALPHKIWGDGVVLQAEQIEHGYREQGTLAEWQEHISKPCINHNRLAFALCVSLTGAVLEPLGADSLGFHFVGPSSMGKSLALNMGASVWGGREFVRTWKATGNGMESVASMHNDGFLALDELGECEPKQVGSVVYMLGNGTGKTRMNKDTTTRPSKKWRIAYLSTGETTLDGILKQAGQSIKAGQAVRLAHINAEAKYGMFDSLAGFKSGHELAEHLRDNAKRYHGTAGVAWLDYLTTHDYLAQLKAFIHDFTNLYDGLSSQAMRVCKHFAIVAGVGELVTVAGVTDWQAGQATQAVKACFDDWLTTHGKHGDLELTALIERIVHTIERHQYSRMASLRHEAENLENNWTDGKPNFLGFIDEKNRLYLFTSAGFSEVSEPLPIRQAYQMLKAVNLTTASHRQQYQKKINGKKRLFYAIKDEILTFLDNEP</sequence>
<evidence type="ECO:0000313" key="3">
    <source>
        <dbReference type="Proteomes" id="UP000254133"/>
    </source>
</evidence>
<organism evidence="2 3">
    <name type="scientific">Moraxella bovis</name>
    <dbReference type="NCBI Taxonomy" id="476"/>
    <lineage>
        <taxon>Bacteria</taxon>
        <taxon>Pseudomonadati</taxon>
        <taxon>Pseudomonadota</taxon>
        <taxon>Gammaproteobacteria</taxon>
        <taxon>Moraxellales</taxon>
        <taxon>Moraxellaceae</taxon>
        <taxon>Moraxella</taxon>
    </lineage>
</organism>
<evidence type="ECO:0000259" key="1">
    <source>
        <dbReference type="Pfam" id="PF06048"/>
    </source>
</evidence>
<dbReference type="Proteomes" id="UP000254133">
    <property type="component" value="Unassembled WGS sequence"/>
</dbReference>
<accession>A0A378Q2L4</accession>
<proteinExistence type="predicted"/>
<dbReference type="RefSeq" id="WP_115369718.1">
    <property type="nucleotide sequence ID" value="NZ_UGPZ01000003.1"/>
</dbReference>
<reference evidence="2 3" key="1">
    <citation type="submission" date="2018-06" db="EMBL/GenBank/DDBJ databases">
        <authorList>
            <consortium name="Pathogen Informatics"/>
            <person name="Doyle S."/>
        </authorList>
    </citation>
    <scope>NUCLEOTIDE SEQUENCE [LARGE SCALE GENOMIC DNA]</scope>
    <source>
        <strain evidence="2 3">NCTC9426</strain>
    </source>
</reference>
<gene>
    <name evidence="2" type="ORF">NCTC9426_02091</name>
</gene>
<dbReference type="GO" id="GO:0004386">
    <property type="term" value="F:helicase activity"/>
    <property type="evidence" value="ECO:0007669"/>
    <property type="project" value="UniProtKB-KW"/>
</dbReference>
<feature type="domain" description="DUF927" evidence="1">
    <location>
        <begin position="206"/>
        <end position="477"/>
    </location>
</feature>
<evidence type="ECO:0000313" key="2">
    <source>
        <dbReference type="EMBL" id="STY93367.1"/>
    </source>
</evidence>
<keyword evidence="2" id="KW-0347">Helicase</keyword>
<keyword evidence="2" id="KW-0378">Hydrolase</keyword>
<dbReference type="EMBL" id="UGPZ01000003">
    <property type="protein sequence ID" value="STY93367.1"/>
    <property type="molecule type" value="Genomic_DNA"/>
</dbReference>
<keyword evidence="2" id="KW-0067">ATP-binding</keyword>
<dbReference type="InterPro" id="IPR009270">
    <property type="entry name" value="DUF927"/>
</dbReference>